<dbReference type="InterPro" id="IPR027417">
    <property type="entry name" value="P-loop_NTPase"/>
</dbReference>
<feature type="region of interest" description="Disordered" evidence="7">
    <location>
        <begin position="742"/>
        <end position="780"/>
    </location>
</feature>
<dbReference type="RefSeq" id="WP_091274655.1">
    <property type="nucleotide sequence ID" value="NZ_FAOZ01000005.1"/>
</dbReference>
<dbReference type="GO" id="GO:0016787">
    <property type="term" value="F:hydrolase activity"/>
    <property type="evidence" value="ECO:0007669"/>
    <property type="project" value="UniProtKB-KW"/>
</dbReference>
<feature type="compositionally biased region" description="Basic and acidic residues" evidence="7">
    <location>
        <begin position="302"/>
        <end position="357"/>
    </location>
</feature>
<dbReference type="SMART" id="SM00487">
    <property type="entry name" value="DEXDc"/>
    <property type="match status" value="1"/>
</dbReference>
<evidence type="ECO:0000259" key="9">
    <source>
        <dbReference type="PROSITE" id="PS51194"/>
    </source>
</evidence>
<dbReference type="FunFam" id="3.40.50.300:FF:000439">
    <property type="entry name" value="ATP-dependent RNA helicase HrpA"/>
    <property type="match status" value="1"/>
</dbReference>
<protein>
    <recommendedName>
        <fullName evidence="1">RNA helicase</fullName>
        <ecNumber evidence="1">3.6.4.13</ecNumber>
    </recommendedName>
</protein>
<dbReference type="Gene3D" id="3.40.50.300">
    <property type="entry name" value="P-loop containing nucleotide triphosphate hydrolases"/>
    <property type="match status" value="2"/>
</dbReference>
<dbReference type="InterPro" id="IPR048333">
    <property type="entry name" value="HA2_WH"/>
</dbReference>
<dbReference type="PANTHER" id="PTHR18934:SF99">
    <property type="entry name" value="ATP-DEPENDENT RNA HELICASE DHX37-RELATED"/>
    <property type="match status" value="1"/>
</dbReference>
<evidence type="ECO:0000313" key="10">
    <source>
        <dbReference type="EMBL" id="CUU55540.1"/>
    </source>
</evidence>
<dbReference type="InterPro" id="IPR010222">
    <property type="entry name" value="RNA_helicase_HrpA"/>
</dbReference>
<dbReference type="InterPro" id="IPR014001">
    <property type="entry name" value="Helicase_ATP-bd"/>
</dbReference>
<dbReference type="Gene3D" id="1.20.120.1080">
    <property type="match status" value="1"/>
</dbReference>
<dbReference type="GO" id="GO:0003724">
    <property type="term" value="F:RNA helicase activity"/>
    <property type="evidence" value="ECO:0007669"/>
    <property type="project" value="UniProtKB-EC"/>
</dbReference>
<dbReference type="InterPro" id="IPR001650">
    <property type="entry name" value="Helicase_C-like"/>
</dbReference>
<dbReference type="Pfam" id="PF00271">
    <property type="entry name" value="Helicase_C"/>
    <property type="match status" value="1"/>
</dbReference>
<name>A0A0S4QJN0_9ACTN</name>
<feature type="region of interest" description="Disordered" evidence="7">
    <location>
        <begin position="130"/>
        <end position="183"/>
    </location>
</feature>
<dbReference type="NCBIfam" id="TIGR01967">
    <property type="entry name" value="DEAH_box_HrpA"/>
    <property type="match status" value="1"/>
</dbReference>
<dbReference type="GO" id="GO:0003723">
    <property type="term" value="F:RNA binding"/>
    <property type="evidence" value="ECO:0007669"/>
    <property type="project" value="TreeGrafter"/>
</dbReference>
<dbReference type="PROSITE" id="PS51194">
    <property type="entry name" value="HELICASE_CTER"/>
    <property type="match status" value="1"/>
</dbReference>
<keyword evidence="11" id="KW-1185">Reference proteome</keyword>
<organism evidence="10 11">
    <name type="scientific">Parafrankia irregularis</name>
    <dbReference type="NCBI Taxonomy" id="795642"/>
    <lineage>
        <taxon>Bacteria</taxon>
        <taxon>Bacillati</taxon>
        <taxon>Actinomycetota</taxon>
        <taxon>Actinomycetes</taxon>
        <taxon>Frankiales</taxon>
        <taxon>Frankiaceae</taxon>
        <taxon>Parafrankia</taxon>
    </lineage>
</organism>
<evidence type="ECO:0000256" key="4">
    <source>
        <dbReference type="ARBA" id="ARBA00022806"/>
    </source>
</evidence>
<feature type="compositionally biased region" description="Low complexity" evidence="7">
    <location>
        <begin position="158"/>
        <end position="170"/>
    </location>
</feature>
<dbReference type="CDD" id="cd18791">
    <property type="entry name" value="SF2_C_RHA"/>
    <property type="match status" value="1"/>
</dbReference>
<evidence type="ECO:0000256" key="2">
    <source>
        <dbReference type="ARBA" id="ARBA00022741"/>
    </source>
</evidence>
<dbReference type="FunFam" id="1.10.10.2130:FF:000001">
    <property type="entry name" value="Pre-mRNA-splicing factor ATP-dependent RNA helicase"/>
    <property type="match status" value="1"/>
</dbReference>
<feature type="domain" description="Helicase ATP-binding" evidence="8">
    <location>
        <begin position="68"/>
        <end position="281"/>
    </location>
</feature>
<accession>A0A0S4QJN0</accession>
<dbReference type="InterPro" id="IPR007502">
    <property type="entry name" value="Helicase-assoc_dom"/>
</dbReference>
<keyword evidence="5" id="KW-0067">ATP-binding</keyword>
<evidence type="ECO:0000256" key="1">
    <source>
        <dbReference type="ARBA" id="ARBA00012552"/>
    </source>
</evidence>
<evidence type="ECO:0000313" key="11">
    <source>
        <dbReference type="Proteomes" id="UP000198802"/>
    </source>
</evidence>
<keyword evidence="3" id="KW-0378">Hydrolase</keyword>
<dbReference type="GO" id="GO:0005524">
    <property type="term" value="F:ATP binding"/>
    <property type="evidence" value="ECO:0007669"/>
    <property type="project" value="UniProtKB-KW"/>
</dbReference>
<dbReference type="EC" id="3.6.4.13" evidence="1"/>
<evidence type="ECO:0000256" key="5">
    <source>
        <dbReference type="ARBA" id="ARBA00022840"/>
    </source>
</evidence>
<dbReference type="InterPro" id="IPR024590">
    <property type="entry name" value="HrpA_C"/>
</dbReference>
<reference evidence="11" key="1">
    <citation type="submission" date="2015-11" db="EMBL/GenBank/DDBJ databases">
        <authorList>
            <person name="Varghese N."/>
        </authorList>
    </citation>
    <scope>NUCLEOTIDE SEQUENCE [LARGE SCALE GENOMIC DNA]</scope>
    <source>
        <strain evidence="11">DSM 45899</strain>
    </source>
</reference>
<dbReference type="FunFam" id="1.20.120.1080:FF:000005">
    <property type="entry name" value="ATP-dependent helicase HrpA"/>
    <property type="match status" value="1"/>
</dbReference>
<evidence type="ECO:0000256" key="3">
    <source>
        <dbReference type="ARBA" id="ARBA00022801"/>
    </source>
</evidence>
<evidence type="ECO:0000259" key="8">
    <source>
        <dbReference type="PROSITE" id="PS51192"/>
    </source>
</evidence>
<dbReference type="PANTHER" id="PTHR18934">
    <property type="entry name" value="ATP-DEPENDENT RNA HELICASE"/>
    <property type="match status" value="1"/>
</dbReference>
<feature type="domain" description="Helicase C-terminal" evidence="9">
    <location>
        <begin position="360"/>
        <end position="527"/>
    </location>
</feature>
<dbReference type="Pfam" id="PF11898">
    <property type="entry name" value="DUF3418"/>
    <property type="match status" value="1"/>
</dbReference>
<dbReference type="SMART" id="SM00382">
    <property type="entry name" value="AAA"/>
    <property type="match status" value="1"/>
</dbReference>
<proteinExistence type="predicted"/>
<dbReference type="PROSITE" id="PS51192">
    <property type="entry name" value="HELICASE_ATP_BIND_1"/>
    <property type="match status" value="1"/>
</dbReference>
<dbReference type="SMART" id="SM00490">
    <property type="entry name" value="HELICc"/>
    <property type="match status" value="1"/>
</dbReference>
<dbReference type="SUPFAM" id="SSF52540">
    <property type="entry name" value="P-loop containing nucleoside triphosphate hydrolases"/>
    <property type="match status" value="2"/>
</dbReference>
<dbReference type="SMART" id="SM00847">
    <property type="entry name" value="HA2"/>
    <property type="match status" value="1"/>
</dbReference>
<dbReference type="Pfam" id="PF04408">
    <property type="entry name" value="WHD_HA2"/>
    <property type="match status" value="1"/>
</dbReference>
<dbReference type="Pfam" id="PF07717">
    <property type="entry name" value="OB_NTP_bind"/>
    <property type="match status" value="1"/>
</dbReference>
<evidence type="ECO:0000256" key="6">
    <source>
        <dbReference type="ARBA" id="ARBA00047984"/>
    </source>
</evidence>
<sequence length="1422" mass="157344">MAVDAHRLGRRLDRARKTRDADARESSIARIAADVEAARLRVAARQASVPLIHYPEELPVSQRRDELLAAIRDHQVVVIAGETGSGKTTQIPKLCLELGRGVLGMIGHTQPRRIAARTVAERIAAELGSTIAGRDQRITAPAQGRPDRPSQPSETDQPDPNDLTDLTDPSDQPDQPGGAATDGLVGYQMRFTDRVGPTTLIKLMTDGILLNELTADRMLRQYDTLVIDEAHERSLNIDFILGYLHGLLPRRPDLKVIITSATIDPHRFARHFHGAPVIEVSGRTYPVEMRYRPLTGSDGGDAGDRGDRGDRHDGSDRSPARERERERNRDRDRDRARDRGRERDRDRESDRDSERDQVSAICDAVDELCAEGPGDILVFLSGEREIRDTAEALARQDRPATEVLPLYARLSSAEQHRVFSPHTGRRIVLATNVAETSLTVPGIRYVIDPGLARVSRYSHRTKVQRLPIEPVSQASANQRAGRCGRTSDGICIRLYAEDDFLARPAFTDPEILRTNLASVILQMEALGLGEMADFPFLDAPETRQITDGVRLLTELGALVEDAEPGRRLTPVGRSLAQLPVDPRLARMVLAAGELGCLSEVLVIASALAIQDPRERPVEQRAAADLAHARFTDPTSDFLSILNLWQHLRTAREERSSNQFRRLCRTEFLNYLRIREWQDVHGQLRSIARNLGLAPNESPADVRSLHQALLTGLLSHIGRYEPEKKDYLGARGARFAIFPGSGLARRRPARPESPQAAGADAGGAGGGADEGPDAQGDRRGPGIPTWVMAAELVETSRLWARTVARVEPDWVEPLAEHLLRRTYSEPHWSRRQAAALAYEKVTLYGVPLVTARLVQYGRIDPVVSRELFVRHALVEGDWNTRHAFFQANRELLADVEELEHRARRRDILVDDQTLYDFYDQRIPADVVSGRHFDTWWKATRRTQPDLLDFSAAMLVNDRAGAIRAQDYPDVWVAGEVELPLTYQFTPGEAADGVTVRVPLPVLGTLPAEPFTWQVPGLREELITAMIRGLPKVVRRGFVPAPNYARAVLDRITPDDHPLADAVAAELHRMSGAALPPGVWAPPRLVEMLPPHLRMTFRVVDDRGATLAEGKDLAELRARLRPKTRAVVSAAAAGVERSGLRAWEIGTLPTVIERTRGGHVVRAHPALVDEGASVSVRVFDNPDEADAAMWAGTRRLLLLGVPSPVRGIIGRLPNAAKLALSNNPHRDVSDLLDDCVACAVDTLLRRAGGPARDEAGFGALLEVVRAELPERSLAVVRATERVLALAHQVDRSLRTLTSPALLATTADLRGQLDDLIHRGFVTRTGFERLPDLERYLTAAARRVDRLPGDAARDRQLTTRVGHVLTAYRELVKELGPAAAAAEPVTAVRWMIEELRVSLFAQALRTPYPVSEERIYRAIDGLRHP</sequence>
<evidence type="ECO:0000256" key="7">
    <source>
        <dbReference type="SAM" id="MobiDB-lite"/>
    </source>
</evidence>
<comment type="catalytic activity">
    <reaction evidence="6">
        <text>ATP + H2O = ADP + phosphate + H(+)</text>
        <dbReference type="Rhea" id="RHEA:13065"/>
        <dbReference type="ChEBI" id="CHEBI:15377"/>
        <dbReference type="ChEBI" id="CHEBI:15378"/>
        <dbReference type="ChEBI" id="CHEBI:30616"/>
        <dbReference type="ChEBI" id="CHEBI:43474"/>
        <dbReference type="ChEBI" id="CHEBI:456216"/>
        <dbReference type="EC" id="3.6.4.13"/>
    </reaction>
</comment>
<keyword evidence="4 10" id="KW-0347">Helicase</keyword>
<dbReference type="InterPro" id="IPR003593">
    <property type="entry name" value="AAA+_ATPase"/>
</dbReference>
<keyword evidence="2" id="KW-0547">Nucleotide-binding</keyword>
<dbReference type="EMBL" id="FAOZ01000005">
    <property type="protein sequence ID" value="CUU55540.1"/>
    <property type="molecule type" value="Genomic_DNA"/>
</dbReference>
<dbReference type="Proteomes" id="UP000198802">
    <property type="component" value="Unassembled WGS sequence"/>
</dbReference>
<dbReference type="InterPro" id="IPR011709">
    <property type="entry name" value="DEAD-box_helicase_OB_fold"/>
</dbReference>
<feature type="region of interest" description="Disordered" evidence="7">
    <location>
        <begin position="290"/>
        <end position="358"/>
    </location>
</feature>
<feature type="compositionally biased region" description="Gly residues" evidence="7">
    <location>
        <begin position="759"/>
        <end position="768"/>
    </location>
</feature>
<dbReference type="Pfam" id="PF21010">
    <property type="entry name" value="HA2_C"/>
    <property type="match status" value="1"/>
</dbReference>
<gene>
    <name evidence="10" type="ORF">Ga0074812_105192</name>
</gene>